<evidence type="ECO:0000313" key="2">
    <source>
        <dbReference type="Proteomes" id="UP001239111"/>
    </source>
</evidence>
<sequence>MSLSLLPYDFDEVRVFDDKLDDLDIIRKIIAVENLEDPFHLLDVGEVVRRHRTWIHTIPRVVPHYAVKCNPHPTVIKSLAALGASFDCASKAEIMQVMSYGVPASRIIFANPIKTPIQIKYAQKVGVLKLTVDSMWELRKIKELYPEAKIIIRFRCDAADSEVYLGTKFGCDPEEEAIRLIRGCRDLGLELHGFSFHVGSPCGEFAEVINDALRDVDPSIRVISEPGRYYVASAFKAVAYLHGKKSTIEGGSKKYMYYVNDGVYGSFIDELLQLKHRLPLPVNRVYSDNEELHLSTLWGPTCDSYDCIAKDVFLPKLHIGDWLCWKDMGAYTLSLSTNFNGFSPATVYPIMRRSSWNSFLAELRGVEKAQVVLSQIDEQGNFKDVH</sequence>
<dbReference type="EMBL" id="CM056743">
    <property type="protein sequence ID" value="KAJ8674588.1"/>
    <property type="molecule type" value="Genomic_DNA"/>
</dbReference>
<dbReference type="Proteomes" id="UP001239111">
    <property type="component" value="Chromosome 3"/>
</dbReference>
<accession>A0ACC2NTP6</accession>
<proteinExistence type="predicted"/>
<gene>
    <name evidence="1" type="ORF">QAD02_005850</name>
</gene>
<comment type="caution">
    <text evidence="1">The sequence shown here is derived from an EMBL/GenBank/DDBJ whole genome shotgun (WGS) entry which is preliminary data.</text>
</comment>
<organism evidence="1 2">
    <name type="scientific">Eretmocerus hayati</name>
    <dbReference type="NCBI Taxonomy" id="131215"/>
    <lineage>
        <taxon>Eukaryota</taxon>
        <taxon>Metazoa</taxon>
        <taxon>Ecdysozoa</taxon>
        <taxon>Arthropoda</taxon>
        <taxon>Hexapoda</taxon>
        <taxon>Insecta</taxon>
        <taxon>Pterygota</taxon>
        <taxon>Neoptera</taxon>
        <taxon>Endopterygota</taxon>
        <taxon>Hymenoptera</taxon>
        <taxon>Apocrita</taxon>
        <taxon>Proctotrupomorpha</taxon>
        <taxon>Chalcidoidea</taxon>
        <taxon>Aphelinidae</taxon>
        <taxon>Aphelininae</taxon>
        <taxon>Eretmocerus</taxon>
    </lineage>
</organism>
<evidence type="ECO:0000313" key="1">
    <source>
        <dbReference type="EMBL" id="KAJ8674588.1"/>
    </source>
</evidence>
<reference evidence="1" key="1">
    <citation type="submission" date="2023-04" db="EMBL/GenBank/DDBJ databases">
        <title>A chromosome-level genome assembly of the parasitoid wasp Eretmocerus hayati.</title>
        <authorList>
            <person name="Zhong Y."/>
            <person name="Liu S."/>
            <person name="Liu Y."/>
        </authorList>
    </citation>
    <scope>NUCLEOTIDE SEQUENCE</scope>
    <source>
        <strain evidence="1">ZJU_SS_LIU_2023</strain>
    </source>
</reference>
<protein>
    <submittedName>
        <fullName evidence="1">Uncharacterized protein</fullName>
    </submittedName>
</protein>
<keyword evidence="2" id="KW-1185">Reference proteome</keyword>
<name>A0ACC2NTP6_9HYME</name>